<feature type="compositionally biased region" description="Low complexity" evidence="1">
    <location>
        <begin position="47"/>
        <end position="58"/>
    </location>
</feature>
<dbReference type="PANTHER" id="PTHR36746:SF3">
    <property type="entry name" value="DUF4005 DOMAIN-CONTAINING PROTEIN"/>
    <property type="match status" value="1"/>
</dbReference>
<evidence type="ECO:0000313" key="2">
    <source>
        <dbReference type="EMBL" id="KAG8373825.1"/>
    </source>
</evidence>
<reference evidence="2" key="1">
    <citation type="submission" date="2019-10" db="EMBL/GenBank/DDBJ databases">
        <authorList>
            <person name="Zhang R."/>
            <person name="Pan Y."/>
            <person name="Wang J."/>
            <person name="Ma R."/>
            <person name="Yu S."/>
        </authorList>
    </citation>
    <scope>NUCLEOTIDE SEQUENCE</scope>
    <source>
        <strain evidence="2">LA-IB0</strain>
        <tissue evidence="2">Leaf</tissue>
    </source>
</reference>
<name>A0AAV6X3P1_9LAMI</name>
<organism evidence="2 3">
    <name type="scientific">Buddleja alternifolia</name>
    <dbReference type="NCBI Taxonomy" id="168488"/>
    <lineage>
        <taxon>Eukaryota</taxon>
        <taxon>Viridiplantae</taxon>
        <taxon>Streptophyta</taxon>
        <taxon>Embryophyta</taxon>
        <taxon>Tracheophyta</taxon>
        <taxon>Spermatophyta</taxon>
        <taxon>Magnoliopsida</taxon>
        <taxon>eudicotyledons</taxon>
        <taxon>Gunneridae</taxon>
        <taxon>Pentapetalae</taxon>
        <taxon>asterids</taxon>
        <taxon>lamiids</taxon>
        <taxon>Lamiales</taxon>
        <taxon>Scrophulariaceae</taxon>
        <taxon>Buddlejeae</taxon>
        <taxon>Buddleja</taxon>
    </lineage>
</organism>
<dbReference type="EMBL" id="WHWC01000011">
    <property type="protein sequence ID" value="KAG8373825.1"/>
    <property type="molecule type" value="Genomic_DNA"/>
</dbReference>
<feature type="region of interest" description="Disordered" evidence="1">
    <location>
        <begin position="25"/>
        <end position="119"/>
    </location>
</feature>
<feature type="compositionally biased region" description="Polar residues" evidence="1">
    <location>
        <begin position="33"/>
        <end position="46"/>
    </location>
</feature>
<dbReference type="Proteomes" id="UP000826271">
    <property type="component" value="Unassembled WGS sequence"/>
</dbReference>
<keyword evidence="3" id="KW-1185">Reference proteome</keyword>
<evidence type="ECO:0000256" key="1">
    <source>
        <dbReference type="SAM" id="MobiDB-lite"/>
    </source>
</evidence>
<evidence type="ECO:0000313" key="3">
    <source>
        <dbReference type="Proteomes" id="UP000826271"/>
    </source>
</evidence>
<sequence length="180" mass="19989">MAQNQNSINSKKIYNCPIRAKINSISHKNSSNTTPKPVQNVHQSQKIPIESESPIVSSHKNKNETVFVPNKLSSAQKAAKPPASSRWNVEKVEAKPPDLVSDAKTKSTKDDGVDEGKDNDKFTDYITKVKDKMRSVSNVGRSATRRDSFNDKVSNYINRAGIKIRTTTTNIGDDKNVSFK</sequence>
<comment type="caution">
    <text evidence="2">The sequence shown here is derived from an EMBL/GenBank/DDBJ whole genome shotgun (WGS) entry which is preliminary data.</text>
</comment>
<dbReference type="PANTHER" id="PTHR36746">
    <property type="entry name" value="BNAC04G51760D PROTEIN"/>
    <property type="match status" value="1"/>
</dbReference>
<feature type="compositionally biased region" description="Basic and acidic residues" evidence="1">
    <location>
        <begin position="88"/>
        <end position="119"/>
    </location>
</feature>
<proteinExistence type="predicted"/>
<feature type="compositionally biased region" description="Low complexity" evidence="1">
    <location>
        <begin position="73"/>
        <end position="85"/>
    </location>
</feature>
<accession>A0AAV6X3P1</accession>
<protein>
    <submittedName>
        <fullName evidence="2">Uncharacterized protein</fullName>
    </submittedName>
</protein>
<dbReference type="AlphaFoldDB" id="A0AAV6X3P1"/>
<gene>
    <name evidence="2" type="ORF">BUALT_Bualt11G0065500</name>
</gene>